<comment type="caution">
    <text evidence="7">The sequence shown here is derived from an EMBL/GenBank/DDBJ whole genome shotgun (WGS) entry which is preliminary data.</text>
</comment>
<evidence type="ECO:0000256" key="3">
    <source>
        <dbReference type="ARBA" id="ARBA00022741"/>
    </source>
</evidence>
<keyword evidence="1" id="KW-0813">Transport</keyword>
<dbReference type="InterPro" id="IPR015853">
    <property type="entry name" value="ABC_transpr_FbpC"/>
</dbReference>
<dbReference type="EMBL" id="DSJT01000033">
    <property type="protein sequence ID" value="HEF87788.1"/>
    <property type="molecule type" value="Genomic_DNA"/>
</dbReference>
<dbReference type="InterPro" id="IPR017871">
    <property type="entry name" value="ABC_transporter-like_CS"/>
</dbReference>
<dbReference type="CDD" id="cd03259">
    <property type="entry name" value="ABC_Carb_Solutes_like"/>
    <property type="match status" value="1"/>
</dbReference>
<dbReference type="PANTHER" id="PTHR43875">
    <property type="entry name" value="MALTODEXTRIN IMPORT ATP-BINDING PROTEIN MSMX"/>
    <property type="match status" value="1"/>
</dbReference>
<feature type="domain" description="ABC transporter" evidence="6">
    <location>
        <begin position="5"/>
        <end position="235"/>
    </location>
</feature>
<dbReference type="InterPro" id="IPR012340">
    <property type="entry name" value="NA-bd_OB-fold"/>
</dbReference>
<name>A0A7C2BLT5_9CREN</name>
<proteinExistence type="predicted"/>
<dbReference type="InterPro" id="IPR047641">
    <property type="entry name" value="ABC_transpr_MalK/UgpC-like"/>
</dbReference>
<evidence type="ECO:0000256" key="5">
    <source>
        <dbReference type="ARBA" id="ARBA00023136"/>
    </source>
</evidence>
<dbReference type="GO" id="GO:0005524">
    <property type="term" value="F:ATP binding"/>
    <property type="evidence" value="ECO:0007669"/>
    <property type="project" value="UniProtKB-KW"/>
</dbReference>
<gene>
    <name evidence="7" type="ORF">ENP55_05850</name>
</gene>
<dbReference type="GO" id="GO:0016887">
    <property type="term" value="F:ATP hydrolysis activity"/>
    <property type="evidence" value="ECO:0007669"/>
    <property type="project" value="InterPro"/>
</dbReference>
<dbReference type="Gene3D" id="2.40.50.100">
    <property type="match status" value="1"/>
</dbReference>
<dbReference type="GO" id="GO:0055052">
    <property type="term" value="C:ATP-binding cassette (ABC) transporter complex, substrate-binding subunit-containing"/>
    <property type="evidence" value="ECO:0007669"/>
    <property type="project" value="TreeGrafter"/>
</dbReference>
<keyword evidence="2" id="KW-1003">Cell membrane</keyword>
<keyword evidence="4 7" id="KW-0067">ATP-binding</keyword>
<evidence type="ECO:0000256" key="2">
    <source>
        <dbReference type="ARBA" id="ARBA00022475"/>
    </source>
</evidence>
<dbReference type="SMART" id="SM00382">
    <property type="entry name" value="AAA"/>
    <property type="match status" value="1"/>
</dbReference>
<dbReference type="GO" id="GO:0015408">
    <property type="term" value="F:ABC-type ferric iron transporter activity"/>
    <property type="evidence" value="ECO:0007669"/>
    <property type="project" value="InterPro"/>
</dbReference>
<dbReference type="PANTHER" id="PTHR43875:SF1">
    <property type="entry name" value="OSMOPROTECTIVE COMPOUNDS UPTAKE ATP-BINDING PROTEIN GGTA"/>
    <property type="match status" value="1"/>
</dbReference>
<accession>A0A7C2BLT5</accession>
<dbReference type="InterPro" id="IPR003593">
    <property type="entry name" value="AAA+_ATPase"/>
</dbReference>
<reference evidence="7" key="1">
    <citation type="journal article" date="2020" name="mSystems">
        <title>Genome- and Community-Level Interaction Insights into Carbon Utilization and Element Cycling Functions of Hydrothermarchaeota in Hydrothermal Sediment.</title>
        <authorList>
            <person name="Zhou Z."/>
            <person name="Liu Y."/>
            <person name="Xu W."/>
            <person name="Pan J."/>
            <person name="Luo Z.H."/>
            <person name="Li M."/>
        </authorList>
    </citation>
    <scope>NUCLEOTIDE SEQUENCE [LARGE SCALE GENOMIC DNA]</scope>
    <source>
        <strain evidence="7">SpSt-23</strain>
    </source>
</reference>
<evidence type="ECO:0000259" key="6">
    <source>
        <dbReference type="PROSITE" id="PS50893"/>
    </source>
</evidence>
<keyword evidence="3" id="KW-0547">Nucleotide-binding</keyword>
<dbReference type="Gene3D" id="2.40.50.140">
    <property type="entry name" value="Nucleic acid-binding proteins"/>
    <property type="match status" value="1"/>
</dbReference>
<dbReference type="Pfam" id="PF00005">
    <property type="entry name" value="ABC_tran"/>
    <property type="match status" value="1"/>
</dbReference>
<evidence type="ECO:0000256" key="4">
    <source>
        <dbReference type="ARBA" id="ARBA00022840"/>
    </source>
</evidence>
<dbReference type="Gene3D" id="3.40.50.300">
    <property type="entry name" value="P-loop containing nucleotide triphosphate hydrolases"/>
    <property type="match status" value="1"/>
</dbReference>
<dbReference type="PROSITE" id="PS50893">
    <property type="entry name" value="ABC_TRANSPORTER_2"/>
    <property type="match status" value="1"/>
</dbReference>
<evidence type="ECO:0000313" key="7">
    <source>
        <dbReference type="EMBL" id="HEF87788.1"/>
    </source>
</evidence>
<evidence type="ECO:0000256" key="1">
    <source>
        <dbReference type="ARBA" id="ARBA00022448"/>
    </source>
</evidence>
<dbReference type="InterPro" id="IPR003439">
    <property type="entry name" value="ABC_transporter-like_ATP-bd"/>
</dbReference>
<sequence length="365" mass="41291">MEKALIVSEIVKKIRGKEVLKNVTFEVEKGQLLVLLGPPGSGKTTLLKIIAGLEKQDSGSIYINGERVDDIPPYERKVSMVFETLALYSNMTVYENIASPMIAEKKPREIIDKKVKEIASILRIEHLLNRRADKLSGGERQRVAIARALAKEAEIYLLDEPFSNLDAKIRYALRTEFKKLKTMLGKTLVLATSDPLDALALSDTVVFIEKGVIIQKNPPVELYYKPIRLDISRYLTGKILNEVVLKKKTDGGKTIITSELDVVISESVSRDIQDIPVENIILTSHPDNTMIEKSVENCDGLKIRGRFLGYEYRGSEFLVFAEYKNHLFKALKYEKPLVDFNEPVDICIKREGLNFYDLDTGTLLR</sequence>
<protein>
    <submittedName>
        <fullName evidence="7">ABC transporter ATP-binding protein</fullName>
    </submittedName>
</protein>
<keyword evidence="5" id="KW-0472">Membrane</keyword>
<dbReference type="AlphaFoldDB" id="A0A7C2BLT5"/>
<dbReference type="InterPro" id="IPR027417">
    <property type="entry name" value="P-loop_NTPase"/>
</dbReference>
<dbReference type="PROSITE" id="PS00211">
    <property type="entry name" value="ABC_TRANSPORTER_1"/>
    <property type="match status" value="1"/>
</dbReference>
<organism evidence="7">
    <name type="scientific">Thermosphaera aggregans</name>
    <dbReference type="NCBI Taxonomy" id="54254"/>
    <lineage>
        <taxon>Archaea</taxon>
        <taxon>Thermoproteota</taxon>
        <taxon>Thermoprotei</taxon>
        <taxon>Desulfurococcales</taxon>
        <taxon>Desulfurococcaceae</taxon>
        <taxon>Thermosphaera</taxon>
    </lineage>
</organism>
<dbReference type="SUPFAM" id="SSF52540">
    <property type="entry name" value="P-loop containing nucleoside triphosphate hydrolases"/>
    <property type="match status" value="1"/>
</dbReference>